<organism evidence="2 3">
    <name type="scientific">Dacryopinax primogenitus (strain DJM 731)</name>
    <name type="common">Brown rot fungus</name>
    <dbReference type="NCBI Taxonomy" id="1858805"/>
    <lineage>
        <taxon>Eukaryota</taxon>
        <taxon>Fungi</taxon>
        <taxon>Dikarya</taxon>
        <taxon>Basidiomycota</taxon>
        <taxon>Agaricomycotina</taxon>
        <taxon>Dacrymycetes</taxon>
        <taxon>Dacrymycetales</taxon>
        <taxon>Dacrymycetaceae</taxon>
        <taxon>Dacryopinax</taxon>
    </lineage>
</organism>
<keyword evidence="3" id="KW-1185">Reference proteome</keyword>
<proteinExistence type="predicted"/>
<accession>M5G5C6</accession>
<feature type="signal peptide" evidence="1">
    <location>
        <begin position="1"/>
        <end position="15"/>
    </location>
</feature>
<evidence type="ECO:0000313" key="3">
    <source>
        <dbReference type="Proteomes" id="UP000030653"/>
    </source>
</evidence>
<name>M5G5C6_DACPD</name>
<feature type="chain" id="PRO_5012994596" evidence="1">
    <location>
        <begin position="16"/>
        <end position="153"/>
    </location>
</feature>
<gene>
    <name evidence="2" type="ORF">DACRYDRAFT_106036</name>
</gene>
<dbReference type="EMBL" id="JH795859">
    <property type="protein sequence ID" value="EJU03879.1"/>
    <property type="molecule type" value="Genomic_DNA"/>
</dbReference>
<dbReference type="RefSeq" id="XP_040630773.1">
    <property type="nucleotide sequence ID" value="XM_040768187.1"/>
</dbReference>
<protein>
    <submittedName>
        <fullName evidence="2">Uncharacterized protein</fullName>
    </submittedName>
</protein>
<sequence length="153" mass="16826">MPHWSMSACFQCALCIVNDQCTWDIIAIVHEFTASGLQGGKLATWVGYFGHSARKTQHVGGSFHKHILDKDAVKALLDFDSQNNLLWMQVYQSATVPPPQVDLPPLGLKPHGFLWSNECTPAIAGPLHVDVPSEKDISLDYSSDDCDGYDKGL</sequence>
<dbReference type="Proteomes" id="UP000030653">
    <property type="component" value="Unassembled WGS sequence"/>
</dbReference>
<dbReference type="HOGENOM" id="CLU_1713182_0_0_1"/>
<dbReference type="AlphaFoldDB" id="M5G5C6"/>
<evidence type="ECO:0000313" key="2">
    <source>
        <dbReference type="EMBL" id="EJU03879.1"/>
    </source>
</evidence>
<reference evidence="2 3" key="1">
    <citation type="journal article" date="2012" name="Science">
        <title>The Paleozoic origin of enzymatic lignin decomposition reconstructed from 31 fungal genomes.</title>
        <authorList>
            <person name="Floudas D."/>
            <person name="Binder M."/>
            <person name="Riley R."/>
            <person name="Barry K."/>
            <person name="Blanchette R.A."/>
            <person name="Henrissat B."/>
            <person name="Martinez A.T."/>
            <person name="Otillar R."/>
            <person name="Spatafora J.W."/>
            <person name="Yadav J.S."/>
            <person name="Aerts A."/>
            <person name="Benoit I."/>
            <person name="Boyd A."/>
            <person name="Carlson A."/>
            <person name="Copeland A."/>
            <person name="Coutinho P.M."/>
            <person name="de Vries R.P."/>
            <person name="Ferreira P."/>
            <person name="Findley K."/>
            <person name="Foster B."/>
            <person name="Gaskell J."/>
            <person name="Glotzer D."/>
            <person name="Gorecki P."/>
            <person name="Heitman J."/>
            <person name="Hesse C."/>
            <person name="Hori C."/>
            <person name="Igarashi K."/>
            <person name="Jurgens J.A."/>
            <person name="Kallen N."/>
            <person name="Kersten P."/>
            <person name="Kohler A."/>
            <person name="Kuees U."/>
            <person name="Kumar T.K.A."/>
            <person name="Kuo A."/>
            <person name="LaButti K."/>
            <person name="Larrondo L.F."/>
            <person name="Lindquist E."/>
            <person name="Ling A."/>
            <person name="Lombard V."/>
            <person name="Lucas S."/>
            <person name="Lundell T."/>
            <person name="Martin R."/>
            <person name="McLaughlin D.J."/>
            <person name="Morgenstern I."/>
            <person name="Morin E."/>
            <person name="Murat C."/>
            <person name="Nagy L.G."/>
            <person name="Nolan M."/>
            <person name="Ohm R.A."/>
            <person name="Patyshakuliyeva A."/>
            <person name="Rokas A."/>
            <person name="Ruiz-Duenas F.J."/>
            <person name="Sabat G."/>
            <person name="Salamov A."/>
            <person name="Samejima M."/>
            <person name="Schmutz J."/>
            <person name="Slot J.C."/>
            <person name="St John F."/>
            <person name="Stenlid J."/>
            <person name="Sun H."/>
            <person name="Sun S."/>
            <person name="Syed K."/>
            <person name="Tsang A."/>
            <person name="Wiebenga A."/>
            <person name="Young D."/>
            <person name="Pisabarro A."/>
            <person name="Eastwood D.C."/>
            <person name="Martin F."/>
            <person name="Cullen D."/>
            <person name="Grigoriev I.V."/>
            <person name="Hibbett D.S."/>
        </authorList>
    </citation>
    <scope>NUCLEOTIDE SEQUENCE [LARGE SCALE GENOMIC DNA]</scope>
    <source>
        <strain evidence="2 3">DJM-731 SS1</strain>
    </source>
</reference>
<dbReference type="GeneID" id="63683249"/>
<evidence type="ECO:0000256" key="1">
    <source>
        <dbReference type="SAM" id="SignalP"/>
    </source>
</evidence>
<keyword evidence="1" id="KW-0732">Signal</keyword>